<dbReference type="Proteomes" id="UP001146793">
    <property type="component" value="Unassembled WGS sequence"/>
</dbReference>
<name>A0AAV7ZWL0_9EUKA</name>
<dbReference type="GO" id="GO:0000159">
    <property type="term" value="C:protein phosphatase type 2A complex"/>
    <property type="evidence" value="ECO:0007669"/>
    <property type="project" value="UniProtKB-UniRule"/>
</dbReference>
<dbReference type="Gene3D" id="2.130.10.10">
    <property type="entry name" value="YVTN repeat-like/Quinoprotein amine dehydrogenase"/>
    <property type="match status" value="1"/>
</dbReference>
<dbReference type="InterPro" id="IPR001680">
    <property type="entry name" value="WD40_rpt"/>
</dbReference>
<evidence type="ECO:0000256" key="3">
    <source>
        <dbReference type="ARBA" id="ARBA00022737"/>
    </source>
</evidence>
<protein>
    <recommendedName>
        <fullName evidence="4">Serine/threonine-protein phosphatase 2A 55 kDa regulatory subunit B</fullName>
    </recommendedName>
</protein>
<proteinExistence type="inferred from homology"/>
<evidence type="ECO:0000256" key="4">
    <source>
        <dbReference type="RuleBase" id="RU331113"/>
    </source>
</evidence>
<evidence type="ECO:0000256" key="2">
    <source>
        <dbReference type="ARBA" id="ARBA00022574"/>
    </source>
</evidence>
<evidence type="ECO:0000313" key="6">
    <source>
        <dbReference type="EMBL" id="KAJ3445700.1"/>
    </source>
</evidence>
<evidence type="ECO:0000256" key="5">
    <source>
        <dbReference type="SAM" id="MobiDB-lite"/>
    </source>
</evidence>
<dbReference type="GO" id="GO:0019888">
    <property type="term" value="F:protein phosphatase regulator activity"/>
    <property type="evidence" value="ECO:0007669"/>
    <property type="project" value="InterPro"/>
</dbReference>
<gene>
    <name evidence="6" type="ORF">M0812_11587</name>
</gene>
<dbReference type="PIRSF" id="PIRSF037309">
    <property type="entry name" value="PP2A_PR55"/>
    <property type="match status" value="1"/>
</dbReference>
<dbReference type="PRINTS" id="PR00600">
    <property type="entry name" value="PP2APR55"/>
</dbReference>
<keyword evidence="2 4" id="KW-0853">WD repeat</keyword>
<comment type="similarity">
    <text evidence="1 4">Belongs to the phosphatase 2A regulatory subunit B family.</text>
</comment>
<dbReference type="EMBL" id="JANTQA010000023">
    <property type="protein sequence ID" value="KAJ3445700.1"/>
    <property type="molecule type" value="Genomic_DNA"/>
</dbReference>
<evidence type="ECO:0000313" key="7">
    <source>
        <dbReference type="Proteomes" id="UP001146793"/>
    </source>
</evidence>
<comment type="caution">
    <text evidence="6">The sequence shown here is derived from an EMBL/GenBank/DDBJ whole genome shotgun (WGS) entry which is preliminary data.</text>
</comment>
<feature type="region of interest" description="Disordered" evidence="5">
    <location>
        <begin position="61"/>
        <end position="86"/>
    </location>
</feature>
<evidence type="ECO:0000256" key="1">
    <source>
        <dbReference type="ARBA" id="ARBA00008259"/>
    </source>
</evidence>
<dbReference type="InterPro" id="IPR036322">
    <property type="entry name" value="WD40_repeat_dom_sf"/>
</dbReference>
<dbReference type="InterPro" id="IPR000009">
    <property type="entry name" value="PP2A_PR55"/>
</dbReference>
<reference evidence="6" key="1">
    <citation type="submission" date="2022-08" db="EMBL/GenBank/DDBJ databases">
        <title>Novel sulphate-reducing endosymbionts in the free-living metamonad Anaeramoeba.</title>
        <authorList>
            <person name="Jerlstrom-Hultqvist J."/>
            <person name="Cepicka I."/>
            <person name="Gallot-Lavallee L."/>
            <person name="Salas-Leiva D."/>
            <person name="Curtis B.A."/>
            <person name="Zahonova K."/>
            <person name="Pipaliya S."/>
            <person name="Dacks J."/>
            <person name="Roger A.J."/>
        </authorList>
    </citation>
    <scope>NUCLEOTIDE SEQUENCE</scope>
    <source>
        <strain evidence="6">Busselton2</strain>
    </source>
</reference>
<sequence>MKTISFKWRISQIFGDNTYTEDIDEKDKISTLEFDKTGDYIAVGDNNGRVILFQSDNIKNQSSSESDISDREIDIEESENGSEKEKEIEDEFIKKKKKQRLKYKFYTEFQSHEASFDYIKSLEVSEKINKIQWIKRRSQSHLLLTTNDQSIKLWKIITKKIRSFDNINSKKEQKNLNSENNFHFPKMEVTQVEKKSTNTKIYGDAHVYNINSISLSCDDETFISSDDLRINLWNLERSDKAFNIVDIKPENIKQLSEVITCSQFHPSECSEFIYSTSKGIINYADLRQGSKCNESVRRFQDVKNLEKETFFDEIVSNITDIKFSPCGRYILSRDFTSLKVWDLNMENQPLSTFYFHDFSHNRFNELYESDYIFDRFKCNWSGDGKYAMTGSYEDYYYIFDWKKNKGMLVDCSKTTTVYSEFYDANSEPNNENGIFENSENNNKLSYNSEKINLRKKILDLSFNPNNSFLAVAATNILYLFTGDEYKNQQSEKQNQNEILM</sequence>
<dbReference type="PANTHER" id="PTHR11871">
    <property type="entry name" value="PROTEIN PHOSPHATASE PP2A REGULATORY SUBUNIT B"/>
    <property type="match status" value="1"/>
</dbReference>
<dbReference type="AlphaFoldDB" id="A0AAV7ZWL0"/>
<accession>A0AAV7ZWL0</accession>
<organism evidence="6 7">
    <name type="scientific">Anaeramoeba flamelloides</name>
    <dbReference type="NCBI Taxonomy" id="1746091"/>
    <lineage>
        <taxon>Eukaryota</taxon>
        <taxon>Metamonada</taxon>
        <taxon>Anaeramoebidae</taxon>
        <taxon>Anaeramoeba</taxon>
    </lineage>
</organism>
<dbReference type="SUPFAM" id="SSF50978">
    <property type="entry name" value="WD40 repeat-like"/>
    <property type="match status" value="1"/>
</dbReference>
<dbReference type="InterPro" id="IPR015943">
    <property type="entry name" value="WD40/YVTN_repeat-like_dom_sf"/>
</dbReference>
<keyword evidence="3 4" id="KW-0677">Repeat</keyword>
<dbReference type="SMART" id="SM00320">
    <property type="entry name" value="WD40"/>
    <property type="match status" value="5"/>
</dbReference>